<dbReference type="GO" id="GO:0001401">
    <property type="term" value="C:SAM complex"/>
    <property type="evidence" value="ECO:0007669"/>
    <property type="project" value="InterPro"/>
</dbReference>
<dbReference type="eggNOG" id="ENOG502QYU1">
    <property type="taxonomic scope" value="Eukaryota"/>
</dbReference>
<feature type="region of interest" description="Disordered" evidence="1">
    <location>
        <begin position="314"/>
        <end position="359"/>
    </location>
</feature>
<feature type="region of interest" description="Disordered" evidence="1">
    <location>
        <begin position="365"/>
        <end position="384"/>
    </location>
</feature>
<proteinExistence type="predicted"/>
<reference evidence="3" key="2">
    <citation type="submission" date="2011-03" db="EMBL/GenBank/DDBJ databases">
        <title>Comparative genomics and transcriptomics of Neospora caninum and Toxoplasma gondii.</title>
        <authorList>
            <person name="Reid A.J."/>
            <person name="Sohal A."/>
            <person name="Harris D."/>
            <person name="Quail M."/>
            <person name="Sanders M."/>
            <person name="Berriman M."/>
            <person name="Wastling J.M."/>
            <person name="Pain A."/>
        </authorList>
    </citation>
    <scope>NUCLEOTIDE SEQUENCE</scope>
    <source>
        <strain evidence="3">Liverpool</strain>
    </source>
</reference>
<protein>
    <recommendedName>
        <fullName evidence="2">Mitochondrial outer membrane transport complex Sam37/metaxin N-terminal domain-containing protein</fullName>
    </recommendedName>
</protein>
<feature type="compositionally biased region" description="Low complexity" evidence="1">
    <location>
        <begin position="346"/>
        <end position="359"/>
    </location>
</feature>
<name>F0VAW7_NEOCL</name>
<feature type="compositionally biased region" description="Low complexity" evidence="1">
    <location>
        <begin position="320"/>
        <end position="333"/>
    </location>
</feature>
<gene>
    <name evidence="4" type="ORF">BN1204_038990</name>
    <name evidence="3" type="ORF">NCLIV_038990</name>
</gene>
<reference evidence="3" key="1">
    <citation type="submission" date="2011-02" db="EMBL/GenBank/DDBJ databases">
        <authorList>
            <person name="Aslett M."/>
        </authorList>
    </citation>
    <scope>NUCLEOTIDE SEQUENCE</scope>
    <source>
        <strain evidence="3">Liverpool</strain>
    </source>
</reference>
<dbReference type="EMBL" id="LN714484">
    <property type="protein sequence ID" value="CEL68126.1"/>
    <property type="molecule type" value="Genomic_DNA"/>
</dbReference>
<sequence>MDDEEALVEAGVLSASAPVLTIIYHRTHHPVSSRRRLSPSFPSSSVSQLFARPAPVPSAHQNGPSLIEDRPSGVSSLLSSLSSSAFSLFFSLFPAEEEVFLSPEVVFLRIYCLLTNLRVAFLPSRYPSTQALGNLPAAFYNDGVLNGRSLQLLLQEERDLDALVAPASPSRLRADSEALSAYIDAKLAQVLDFTLWCYEPCYSRFTSRVYRRSLSSVYAPFFLFRRRRSVAARFRAVDAVHILRTFLEVLERLAVDERTSKKDVSPSRGAGRFLLADAPTKADVNLYAYLSVLFQIPSEYTPWFGARALTASPRGEDAAEAGNPPGPRARGGAILPSETEDEGGNASTSSSSPVDATSWVSAPGSLGGAGIEEKERPTPLGSHASLTAPVASRLLRTLQQEQDILSRLAALLPVARSYLRMFDEFLAETAVAALDLSSISAVERRKEGLDSVTGDEARSSVSLFSLPPKKICVSLDESVKEGDGAKRSASESEEKEARSWTKTSALVAAVATLGLLAVCLKR</sequence>
<evidence type="ECO:0000313" key="5">
    <source>
        <dbReference type="Proteomes" id="UP000007494"/>
    </source>
</evidence>
<reference evidence="4" key="4">
    <citation type="journal article" date="2015" name="PLoS ONE">
        <title>Comprehensive Evaluation of Toxoplasma gondii VEG and Neospora caninum LIV Genomes with Tachyzoite Stage Transcriptome and Proteome Defines Novel Transcript Features.</title>
        <authorList>
            <person name="Ramaprasad A."/>
            <person name="Mourier T."/>
            <person name="Naeem R."/>
            <person name="Malas T.B."/>
            <person name="Moussa E."/>
            <person name="Panigrahi A."/>
            <person name="Vermont S.J."/>
            <person name="Otto T.D."/>
            <person name="Wastling J."/>
            <person name="Pain A."/>
        </authorList>
    </citation>
    <scope>NUCLEOTIDE SEQUENCE</scope>
    <source>
        <strain evidence="4">Liverpool</strain>
    </source>
</reference>
<evidence type="ECO:0000256" key="1">
    <source>
        <dbReference type="SAM" id="MobiDB-lite"/>
    </source>
</evidence>
<dbReference type="Pfam" id="PF10568">
    <property type="entry name" value="Tom37"/>
    <property type="match status" value="1"/>
</dbReference>
<dbReference type="RefSeq" id="XP_003880858.1">
    <property type="nucleotide sequence ID" value="XM_003880809.1"/>
</dbReference>
<evidence type="ECO:0000313" key="4">
    <source>
        <dbReference type="EMBL" id="CEL68126.1"/>
    </source>
</evidence>
<evidence type="ECO:0000313" key="3">
    <source>
        <dbReference type="EMBL" id="CBZ50825.1"/>
    </source>
</evidence>
<dbReference type="EMBL" id="FR823385">
    <property type="protein sequence ID" value="CBZ50825.1"/>
    <property type="molecule type" value="Genomic_DNA"/>
</dbReference>
<accession>F0VAW7</accession>
<organism evidence="3 5">
    <name type="scientific">Neospora caninum (strain Liverpool)</name>
    <dbReference type="NCBI Taxonomy" id="572307"/>
    <lineage>
        <taxon>Eukaryota</taxon>
        <taxon>Sar</taxon>
        <taxon>Alveolata</taxon>
        <taxon>Apicomplexa</taxon>
        <taxon>Conoidasida</taxon>
        <taxon>Coccidia</taxon>
        <taxon>Eucoccidiorida</taxon>
        <taxon>Eimeriorina</taxon>
        <taxon>Sarcocystidae</taxon>
        <taxon>Neospora</taxon>
    </lineage>
</organism>
<dbReference type="OrthoDB" id="333816at2759"/>
<dbReference type="InterPro" id="IPR019564">
    <property type="entry name" value="Sam37/metaxin_N"/>
</dbReference>
<feature type="domain" description="Mitochondrial outer membrane transport complex Sam37/metaxin N-terminal" evidence="2">
    <location>
        <begin position="119"/>
        <end position="215"/>
    </location>
</feature>
<dbReference type="GeneID" id="13441859"/>
<dbReference type="AlphaFoldDB" id="F0VAW7"/>
<dbReference type="InParanoid" id="F0VAW7"/>
<dbReference type="OMA" id="PSEYTPW"/>
<reference evidence="5" key="3">
    <citation type="journal article" date="2012" name="PLoS Pathog.">
        <title>Comparative genomics of the apicomplexan parasites Toxoplasma gondii and Neospora caninum: Coccidia differing in host range and transmission strategy.</title>
        <authorList>
            <person name="Reid A.J."/>
            <person name="Vermont S.J."/>
            <person name="Cotton J.A."/>
            <person name="Harris D."/>
            <person name="Hill-Cawthorne G.A."/>
            <person name="Konen-Waisman S."/>
            <person name="Latham S.M."/>
            <person name="Mourier T."/>
            <person name="Norton R."/>
            <person name="Quail M.A."/>
            <person name="Sanders M."/>
            <person name="Shanmugam D."/>
            <person name="Sohal A."/>
            <person name="Wasmuth J.D."/>
            <person name="Brunk B."/>
            <person name="Grigg M.E."/>
            <person name="Howard J.C."/>
            <person name="Parkinson J."/>
            <person name="Roos D.S."/>
            <person name="Trees A.J."/>
            <person name="Berriman M."/>
            <person name="Pain A."/>
            <person name="Wastling J.M."/>
        </authorList>
    </citation>
    <scope>NUCLEOTIDE SEQUENCE [LARGE SCALE GENOMIC DNA]</scope>
    <source>
        <strain evidence="5">Liverpool</strain>
    </source>
</reference>
<evidence type="ECO:0000259" key="2">
    <source>
        <dbReference type="Pfam" id="PF10568"/>
    </source>
</evidence>
<dbReference type="Proteomes" id="UP000007494">
    <property type="component" value="Chromosome IX"/>
</dbReference>
<dbReference type="VEuPathDB" id="ToxoDB:NCLIV_038990"/>
<keyword evidence="5" id="KW-1185">Reference proteome</keyword>